<reference evidence="1" key="1">
    <citation type="submission" date="2023-03" db="UniProtKB">
        <authorList>
            <consortium name="EnsemblPlants"/>
        </authorList>
    </citation>
    <scope>IDENTIFICATION</scope>
</reference>
<proteinExistence type="predicted"/>
<accession>A0A9I9EF09</accession>
<organism evidence="1">
    <name type="scientific">Cucumis melo</name>
    <name type="common">Muskmelon</name>
    <dbReference type="NCBI Taxonomy" id="3656"/>
    <lineage>
        <taxon>Eukaryota</taxon>
        <taxon>Viridiplantae</taxon>
        <taxon>Streptophyta</taxon>
        <taxon>Embryophyta</taxon>
        <taxon>Tracheophyta</taxon>
        <taxon>Spermatophyta</taxon>
        <taxon>Magnoliopsida</taxon>
        <taxon>eudicotyledons</taxon>
        <taxon>Gunneridae</taxon>
        <taxon>Pentapetalae</taxon>
        <taxon>rosids</taxon>
        <taxon>fabids</taxon>
        <taxon>Cucurbitales</taxon>
        <taxon>Cucurbitaceae</taxon>
        <taxon>Benincaseae</taxon>
        <taxon>Cucumis</taxon>
    </lineage>
</organism>
<protein>
    <submittedName>
        <fullName evidence="1">Uncharacterized protein</fullName>
    </submittedName>
</protein>
<sequence length="54" mass="6029">MEQAYRGSVLQLLGSMPFPPFRQRADGTSQPSVEFILCLVRTSVDHSLVVVDLH</sequence>
<dbReference type="Gramene" id="MELO3C032635.2.1">
    <property type="protein sequence ID" value="MELO3C032635.2.1"/>
    <property type="gene ID" value="MELO3C032635.2"/>
</dbReference>
<dbReference type="AlphaFoldDB" id="A0A9I9EF09"/>
<evidence type="ECO:0000313" key="1">
    <source>
        <dbReference type="EnsemblPlants" id="MELO3C032635.2.1"/>
    </source>
</evidence>
<dbReference type="EnsemblPlants" id="MELO3C032635.2.1">
    <property type="protein sequence ID" value="MELO3C032635.2.1"/>
    <property type="gene ID" value="MELO3C032635.2"/>
</dbReference>
<name>A0A9I9EF09_CUCME</name>